<dbReference type="CDD" id="cd02440">
    <property type="entry name" value="AdoMet_MTases"/>
    <property type="match status" value="1"/>
</dbReference>
<organism evidence="2 3">
    <name type="scientific">Paraburkholderia nemoris</name>
    <dbReference type="NCBI Taxonomy" id="2793076"/>
    <lineage>
        <taxon>Bacteria</taxon>
        <taxon>Pseudomonadati</taxon>
        <taxon>Pseudomonadota</taxon>
        <taxon>Betaproteobacteria</taxon>
        <taxon>Burkholderiales</taxon>
        <taxon>Burkholderiaceae</taxon>
        <taxon>Paraburkholderia</taxon>
    </lineage>
</organism>
<dbReference type="EMBL" id="CAJNBH010000049">
    <property type="protein sequence ID" value="CAE6859731.1"/>
    <property type="molecule type" value="Genomic_DNA"/>
</dbReference>
<protein>
    <recommendedName>
        <fullName evidence="1">Methyltransferase domain-containing protein</fullName>
    </recommendedName>
</protein>
<feature type="domain" description="Methyltransferase" evidence="1">
    <location>
        <begin position="63"/>
        <end position="155"/>
    </location>
</feature>
<dbReference type="Pfam" id="PF13649">
    <property type="entry name" value="Methyltransf_25"/>
    <property type="match status" value="1"/>
</dbReference>
<evidence type="ECO:0000259" key="1">
    <source>
        <dbReference type="Pfam" id="PF13649"/>
    </source>
</evidence>
<dbReference type="RefSeq" id="WP_234475911.1">
    <property type="nucleotide sequence ID" value="NZ_CAJNAW010000050.1"/>
</dbReference>
<name>A0ABM8T6K9_9BURK</name>
<comment type="caution">
    <text evidence="2">The sequence shown here is derived from an EMBL/GenBank/DDBJ whole genome shotgun (WGS) entry which is preliminary data.</text>
</comment>
<evidence type="ECO:0000313" key="3">
    <source>
        <dbReference type="Proteomes" id="UP000673821"/>
    </source>
</evidence>
<dbReference type="InterPro" id="IPR029063">
    <property type="entry name" value="SAM-dependent_MTases_sf"/>
</dbReference>
<dbReference type="InterPro" id="IPR041698">
    <property type="entry name" value="Methyltransf_25"/>
</dbReference>
<dbReference type="Gene3D" id="3.40.50.150">
    <property type="entry name" value="Vaccinia Virus protein VP39"/>
    <property type="match status" value="1"/>
</dbReference>
<proteinExistence type="predicted"/>
<dbReference type="Proteomes" id="UP000673821">
    <property type="component" value="Unassembled WGS sequence"/>
</dbReference>
<keyword evidence="3" id="KW-1185">Reference proteome</keyword>
<gene>
    <name evidence="2" type="ORF">R69776_07943</name>
</gene>
<sequence length="222" mass="24093">MNRFGSMRIKMRNLARSSSAPPLLLFLNEVLWHPSSAGAVFPSPRNLAKHMARMVPVKGTGLVVELGAGTGTVTQTLLDHGISADRLLIIERSAALATHLRSRFPRLRIIQGDAGNLGDFLPADTPVDAVVSGVPLRSLPYAESHAIVEHWRAVLPVGTLIVQFTYALSGPLRHLTNGFIQLTSEIIWFNFLAARVVALELSCATACTVGRHGRSKWSSSKK</sequence>
<reference evidence="2 3" key="1">
    <citation type="submission" date="2021-02" db="EMBL/GenBank/DDBJ databases">
        <authorList>
            <person name="Vanwijnsberghe S."/>
        </authorList>
    </citation>
    <scope>NUCLEOTIDE SEQUENCE [LARGE SCALE GENOMIC DNA]</scope>
    <source>
        <strain evidence="2 3">R-69776</strain>
    </source>
</reference>
<dbReference type="SUPFAM" id="SSF53335">
    <property type="entry name" value="S-adenosyl-L-methionine-dependent methyltransferases"/>
    <property type="match status" value="1"/>
</dbReference>
<evidence type="ECO:0000313" key="2">
    <source>
        <dbReference type="EMBL" id="CAE6859731.1"/>
    </source>
</evidence>
<accession>A0ABM8T6K9</accession>